<feature type="domain" description="UPF0033" evidence="2">
    <location>
        <begin position="8"/>
        <end position="32"/>
    </location>
</feature>
<accession>A0ABY4WDN1</accession>
<name>A0ABY4WDN1_9PROT</name>
<dbReference type="PROSITE" id="PS01148">
    <property type="entry name" value="UPF0033"/>
    <property type="match status" value="1"/>
</dbReference>
<dbReference type="Proteomes" id="UP001056291">
    <property type="component" value="Chromosome"/>
</dbReference>
<dbReference type="Gene3D" id="3.30.110.40">
    <property type="entry name" value="TusA-like domain"/>
    <property type="match status" value="1"/>
</dbReference>
<evidence type="ECO:0000256" key="1">
    <source>
        <dbReference type="ARBA" id="ARBA00008984"/>
    </source>
</evidence>
<dbReference type="SUPFAM" id="SSF64307">
    <property type="entry name" value="SirA-like"/>
    <property type="match status" value="1"/>
</dbReference>
<protein>
    <submittedName>
        <fullName evidence="3">Sulfurtransferase TusA family protein</fullName>
    </submittedName>
</protein>
<dbReference type="PANTHER" id="PTHR33279:SF6">
    <property type="entry name" value="SULFUR CARRIER PROTEIN YEDF-RELATED"/>
    <property type="match status" value="1"/>
</dbReference>
<proteinExistence type="inferred from homology"/>
<dbReference type="InterPro" id="IPR001455">
    <property type="entry name" value="TusA-like"/>
</dbReference>
<comment type="similarity">
    <text evidence="1">Belongs to the sulfur carrier protein TusA family.</text>
</comment>
<dbReference type="Pfam" id="PF01206">
    <property type="entry name" value="TusA"/>
    <property type="match status" value="1"/>
</dbReference>
<evidence type="ECO:0000259" key="2">
    <source>
        <dbReference type="PROSITE" id="PS01148"/>
    </source>
</evidence>
<dbReference type="InterPro" id="IPR036868">
    <property type="entry name" value="TusA-like_sf"/>
</dbReference>
<dbReference type="PANTHER" id="PTHR33279">
    <property type="entry name" value="SULFUR CARRIER PROTEIN YEDF-RELATED"/>
    <property type="match status" value="1"/>
</dbReference>
<organism evidence="3 4">
    <name type="scientific">Sneathiella marina</name>
    <dbReference type="NCBI Taxonomy" id="2950108"/>
    <lineage>
        <taxon>Bacteria</taxon>
        <taxon>Pseudomonadati</taxon>
        <taxon>Pseudomonadota</taxon>
        <taxon>Alphaproteobacteria</taxon>
        <taxon>Sneathiellales</taxon>
        <taxon>Sneathiellaceae</taxon>
        <taxon>Sneathiella</taxon>
    </lineage>
</organism>
<evidence type="ECO:0000313" key="4">
    <source>
        <dbReference type="Proteomes" id="UP001056291"/>
    </source>
</evidence>
<gene>
    <name evidence="3" type="ORF">NBZ79_07015</name>
</gene>
<sequence length="79" mass="8650">MADISLRLDTSGLNCPLPVLKAKKAIKSMAPGERIVVLATDPASSIDFQHYCHVSGNILENFSEESGVFEYVIRKALKD</sequence>
<evidence type="ECO:0000313" key="3">
    <source>
        <dbReference type="EMBL" id="USG62726.1"/>
    </source>
</evidence>
<dbReference type="EMBL" id="CP098747">
    <property type="protein sequence ID" value="USG62726.1"/>
    <property type="molecule type" value="Genomic_DNA"/>
</dbReference>
<keyword evidence="4" id="KW-1185">Reference proteome</keyword>
<dbReference type="CDD" id="cd00291">
    <property type="entry name" value="SirA_YedF_YeeD"/>
    <property type="match status" value="1"/>
</dbReference>
<reference evidence="3" key="1">
    <citation type="submission" date="2022-06" db="EMBL/GenBank/DDBJ databases">
        <title>Sneathiella actinostolidae sp. nov., isolated from a sea anemonein the Western Pacific Ocean.</title>
        <authorList>
            <person name="Wei M.J."/>
        </authorList>
    </citation>
    <scope>NUCLEOTIDE SEQUENCE</scope>
    <source>
        <strain evidence="3">PHK-P5</strain>
    </source>
</reference>
<dbReference type="RefSeq" id="WP_251936776.1">
    <property type="nucleotide sequence ID" value="NZ_CP098747.1"/>
</dbReference>